<protein>
    <recommendedName>
        <fullName evidence="5">DUF4455 domain-containing protein</fullName>
    </recommendedName>
</protein>
<dbReference type="PANTHER" id="PTHR21444:SF14">
    <property type="entry name" value="COILED-COIL DOMAIN-CONTAINING PROTEIN 180"/>
    <property type="match status" value="1"/>
</dbReference>
<dbReference type="PANTHER" id="PTHR21444">
    <property type="entry name" value="COILED-COIL DOMAIN-CONTAINING PROTEIN 180"/>
    <property type="match status" value="1"/>
</dbReference>
<dbReference type="EMBL" id="CCYD01002864">
    <property type="protein sequence ID" value="CEG47864.1"/>
    <property type="molecule type" value="Genomic_DNA"/>
</dbReference>
<dbReference type="GeneID" id="36400247"/>
<dbReference type="Proteomes" id="UP000054928">
    <property type="component" value="Unassembled WGS sequence"/>
</dbReference>
<evidence type="ECO:0008006" key="5">
    <source>
        <dbReference type="Google" id="ProtNLM"/>
    </source>
</evidence>
<feature type="domain" description="DUF4455" evidence="1">
    <location>
        <begin position="105"/>
        <end position="335"/>
    </location>
</feature>
<reference evidence="4" key="1">
    <citation type="submission" date="2014-09" db="EMBL/GenBank/DDBJ databases">
        <authorList>
            <person name="Sharma Rahul"/>
            <person name="Thines Marco"/>
        </authorList>
    </citation>
    <scope>NUCLEOTIDE SEQUENCE [LARGE SCALE GENOMIC DNA]</scope>
</reference>
<evidence type="ECO:0000259" key="1">
    <source>
        <dbReference type="Pfam" id="PF14643"/>
    </source>
</evidence>
<accession>A0A0P1AZI0</accession>
<dbReference type="OMA" id="CDYHPEE"/>
<evidence type="ECO:0000313" key="4">
    <source>
        <dbReference type="Proteomes" id="UP000054928"/>
    </source>
</evidence>
<dbReference type="Pfam" id="PF14644">
    <property type="entry name" value="DUF4456"/>
    <property type="match status" value="1"/>
</dbReference>
<sequence>MSSEADTTVFETQVDGQSVENSDNNAAYSAFTFVGEESQQEVKQTKNGQVWNQTFFEKTAARSEEERIMLEIQQLRDIDSTVGTITNQSQYSSEIVSQIELNVVSRRNCHMGALMEYGQDVEAISEDVESAIIRAADDVKVTVSTIDSRIYDFEAALSKDTILLASDKAHILSMWNELDAICQQRTDAIAQFAARLDGIERSRMHCVRDRLKRLTCALMDAAYVLPYEVERIIESEAYEVNTVVISNGVVYADLVAKMDTKNVDIFLKIRLAWEQAQIRWRHLRHRDAITKFHSTLSSPLFTDPDERQHVQKQIRDFQEKFYTEQRLDVITHLSDAGVTLSSVDVKQILEKLRCMRRYEEESNRSFELALQDVGKLKSAAANVLRESLRFELHDCGALAKEGNIEDAKTALVTLLHDDEAEELFSAASGLKTDLDHLAKQLCVANVIYCDNLAPLLSFVEVLVSAVPLKKMMEKQGKDFERMAVQLTLKKIRKGTKRDMMALLPSLHAQVLMLLNLEEMGDCFKAELRDIAAQLKATLLAHDSLHGVEVAASTSMTTMETSALPLNGKTSDAVEEKLDLPAIRKVQRRLENLLYTSELGASWQQLLSFIFEQLLLQNAANRVVDDVVTRECDEVIETRQQEGMLFVKEIEKRIEMQSTQLHNRVENVVNFFLRVVLCLEEIIDRDKHVNTSAMSLLDTLKKNNENALQDLETKLMQSCTRLRHSPNIDILRDEFQHSSDLLDHIEENYRTYAEQVSLAANNNVTVITKQRLLYRQRLCEFFGMKQEMQPISDNLLDLDKLLSMQYNGDQILETSHQEKKEYDAVASETLLKSSSTFFTEEETLQCALDSNVALSLSDLAQSILSHGQTIHIEEQLQDKEAKPLCEVDDKVTFHADEETIDVSATSTSQLLSESVSSKVQEDFLVLNIPNARVESLLAIFRDAVLYKYDLETANVSNQSKTTCAERHASSAILLKERIRNHCPRKEKLDLEIHQTRMGELSIHQKRQERYLRGLCLMEEKQQLKFAKKLEESYAYVEQVRMVCISFYAQLPLQLSVATLQCFEAQAKKHLGVLRSESTKTFKMLEAMTAIGNNRLLSSCQDYIRTCSLQLFSDLTSFQVVSKCDYHPNEIISIKEKFVTLEARARDQMLEREKQIEEVKNKQDQVFKMYEGFKERAQSCKQSLVMKEGLNQTLRLPRRIALESIREEMSRCKIRSTLVSELLRSVQSVVAGEHSGDHSHGQKVTGDAIRILLQLRAKIYYLGMYLGILRCPNQLEPKPVVLRLGIGRKIEDKYDVIRDDVVVDNEDRMLAVPFLDFVDQVNNKCQQETKTLLEHDVKNDETSKSNVFAALEEFLSTQLEKARDFLRLQRTSYREQVQLYAHLLTLVPEVVVINMAKQAKESLHQQSFEQMSTLQSQLKLWSDQKTSHMLELGPHLCNANNLHLLHDLEVRERSRSTLTQVALRKARAEYLAKQIQMSLEFEAQFIELCQCFVSLLDSSVLSLDDLKPFSSEENSAHKRKSLKRLRKLARGNELSDPQKAAYRSAKVPHQMSQHDEVPRFPLRSWPSIPTVGLHLHWAEVKAKLLADNPTDRPDLAICDLSIVPLTSDDGTCVSLLTPAHRALIKARDRAYVDYGHFCREETSRILDNIKEWDQDEDNWAQNWEKKIRNIKNNN</sequence>
<dbReference type="InterPro" id="IPR027914">
    <property type="entry name" value="DUF4456"/>
</dbReference>
<evidence type="ECO:0000313" key="3">
    <source>
        <dbReference type="EMBL" id="CEG47864.1"/>
    </source>
</evidence>
<dbReference type="STRING" id="4781.A0A0P1AZI0"/>
<dbReference type="Pfam" id="PF14643">
    <property type="entry name" value="DUF4455"/>
    <property type="match status" value="2"/>
</dbReference>
<feature type="domain" description="DUF4456" evidence="2">
    <location>
        <begin position="1348"/>
        <end position="1525"/>
    </location>
</feature>
<dbReference type="OrthoDB" id="431588at2759"/>
<name>A0A0P1AZI0_PLAHL</name>
<dbReference type="InterPro" id="IPR028089">
    <property type="entry name" value="DUF4455"/>
</dbReference>
<organism evidence="3 4">
    <name type="scientific">Plasmopara halstedii</name>
    <name type="common">Downy mildew of sunflower</name>
    <dbReference type="NCBI Taxonomy" id="4781"/>
    <lineage>
        <taxon>Eukaryota</taxon>
        <taxon>Sar</taxon>
        <taxon>Stramenopiles</taxon>
        <taxon>Oomycota</taxon>
        <taxon>Peronosporomycetes</taxon>
        <taxon>Peronosporales</taxon>
        <taxon>Peronosporaceae</taxon>
        <taxon>Plasmopara</taxon>
    </lineage>
</organism>
<feature type="domain" description="DUF4455" evidence="1">
    <location>
        <begin position="617"/>
        <end position="786"/>
    </location>
</feature>
<evidence type="ECO:0000259" key="2">
    <source>
        <dbReference type="Pfam" id="PF14644"/>
    </source>
</evidence>
<proteinExistence type="predicted"/>
<keyword evidence="4" id="KW-1185">Reference proteome</keyword>
<dbReference type="RefSeq" id="XP_024584233.1">
    <property type="nucleotide sequence ID" value="XM_024718877.1"/>
</dbReference>